<evidence type="ECO:0000256" key="1">
    <source>
        <dbReference type="SAM" id="Phobius"/>
    </source>
</evidence>
<feature type="transmembrane region" description="Helical" evidence="1">
    <location>
        <begin position="60"/>
        <end position="80"/>
    </location>
</feature>
<feature type="transmembrane region" description="Helical" evidence="1">
    <location>
        <begin position="92"/>
        <end position="112"/>
    </location>
</feature>
<keyword evidence="1" id="KW-1133">Transmembrane helix</keyword>
<gene>
    <name evidence="2" type="ORF">UFOPK1591_01096</name>
</gene>
<proteinExistence type="predicted"/>
<sequence>MSFGTAIKAFWSNYANFKSRARRSEYWFIQLFLFLANLATAAIDFALMNGDVNRFIANGGGGIVGLIWIFATIVPALAVLIRRLHDTNRTGWWALIGLVPFVGAIILLVFTIEDSNNGANKYGASPKD</sequence>
<dbReference type="GO" id="GO:0005886">
    <property type="term" value="C:plasma membrane"/>
    <property type="evidence" value="ECO:0007669"/>
    <property type="project" value="TreeGrafter"/>
</dbReference>
<evidence type="ECO:0000313" key="2">
    <source>
        <dbReference type="EMBL" id="CAB4567091.1"/>
    </source>
</evidence>
<reference evidence="2" key="1">
    <citation type="submission" date="2020-05" db="EMBL/GenBank/DDBJ databases">
        <authorList>
            <person name="Chiriac C."/>
            <person name="Salcher M."/>
            <person name="Ghai R."/>
            <person name="Kavagutti S V."/>
        </authorList>
    </citation>
    <scope>NUCLEOTIDE SEQUENCE</scope>
</reference>
<dbReference type="PANTHER" id="PTHR34980">
    <property type="entry name" value="INNER MEMBRANE PROTEIN-RELATED-RELATED"/>
    <property type="match status" value="1"/>
</dbReference>
<dbReference type="PANTHER" id="PTHR34980:SF2">
    <property type="entry name" value="INNER MEMBRANE PROTEIN YHAH-RELATED"/>
    <property type="match status" value="1"/>
</dbReference>
<keyword evidence="1" id="KW-0472">Membrane</keyword>
<protein>
    <submittedName>
        <fullName evidence="2">Unannotated protein</fullName>
    </submittedName>
</protein>
<organism evidence="2">
    <name type="scientific">freshwater metagenome</name>
    <dbReference type="NCBI Taxonomy" id="449393"/>
    <lineage>
        <taxon>unclassified sequences</taxon>
        <taxon>metagenomes</taxon>
        <taxon>ecological metagenomes</taxon>
    </lineage>
</organism>
<keyword evidence="1" id="KW-0812">Transmembrane</keyword>
<feature type="transmembrane region" description="Helical" evidence="1">
    <location>
        <begin position="26"/>
        <end position="48"/>
    </location>
</feature>
<dbReference type="Pfam" id="PF05656">
    <property type="entry name" value="DUF805"/>
    <property type="match status" value="1"/>
</dbReference>
<dbReference type="InterPro" id="IPR008523">
    <property type="entry name" value="DUF805"/>
</dbReference>
<dbReference type="EMBL" id="CAEZTD010000091">
    <property type="protein sequence ID" value="CAB4567091.1"/>
    <property type="molecule type" value="Genomic_DNA"/>
</dbReference>
<name>A0A6J6DSI9_9ZZZZ</name>
<accession>A0A6J6DSI9</accession>
<dbReference type="AlphaFoldDB" id="A0A6J6DSI9"/>